<dbReference type="KEGG" id="prel:PRELSG_1028300"/>
<evidence type="ECO:0000256" key="4">
    <source>
        <dbReference type="ARBA" id="ARBA00022884"/>
    </source>
</evidence>
<dbReference type="GO" id="GO:0003724">
    <property type="term" value="F:RNA helicase activity"/>
    <property type="evidence" value="ECO:0007669"/>
    <property type="project" value="UniProtKB-EC"/>
</dbReference>
<dbReference type="GeneID" id="39736750"/>
<keyword evidence="9" id="KW-1185">Reference proteome</keyword>
<dbReference type="GO" id="GO:0016887">
    <property type="term" value="F:ATP hydrolysis activity"/>
    <property type="evidence" value="ECO:0007669"/>
    <property type="project" value="RHEA"/>
</dbReference>
<evidence type="ECO:0000256" key="1">
    <source>
        <dbReference type="ARBA" id="ARBA00022741"/>
    </source>
</evidence>
<comment type="function">
    <text evidence="5">RNA helicase.</text>
</comment>
<dbReference type="Pfam" id="PF00270">
    <property type="entry name" value="DEAD"/>
    <property type="match status" value="1"/>
</dbReference>
<proteinExistence type="inferred from homology"/>
<dbReference type="OrthoDB" id="10256233at2759"/>
<dbReference type="CDD" id="cd18787">
    <property type="entry name" value="SF2_C_DEAD"/>
    <property type="match status" value="1"/>
</dbReference>
<dbReference type="GO" id="GO:0005524">
    <property type="term" value="F:ATP binding"/>
    <property type="evidence" value="ECO:0007669"/>
    <property type="project" value="UniProtKB-UniRule"/>
</dbReference>
<comment type="domain">
    <text evidence="5">The Q motif is unique to and characteristic of the DEAD box family of RNA helicases and controls ATP binding and hydrolysis.</text>
</comment>
<name>A0A1J1H7I8_PLARL</name>
<dbReference type="InterPro" id="IPR011545">
    <property type="entry name" value="DEAD/DEAH_box_helicase_dom"/>
</dbReference>
<keyword evidence="4 5" id="KW-0694">RNA-binding</keyword>
<organism evidence="8 9">
    <name type="scientific">Plasmodium relictum</name>
    <dbReference type="NCBI Taxonomy" id="85471"/>
    <lineage>
        <taxon>Eukaryota</taxon>
        <taxon>Sar</taxon>
        <taxon>Alveolata</taxon>
        <taxon>Apicomplexa</taxon>
        <taxon>Aconoidasida</taxon>
        <taxon>Haemosporida</taxon>
        <taxon>Plasmodiidae</taxon>
        <taxon>Plasmodium</taxon>
        <taxon>Plasmodium (Haemamoeba)</taxon>
    </lineage>
</organism>
<keyword evidence="1 5" id="KW-0547">Nucleotide-binding</keyword>
<evidence type="ECO:0000259" key="7">
    <source>
        <dbReference type="PROSITE" id="PS51194"/>
    </source>
</evidence>
<feature type="domain" description="Helicase C-terminal" evidence="7">
    <location>
        <begin position="322"/>
        <end position="467"/>
    </location>
</feature>
<dbReference type="PROSITE" id="PS51192">
    <property type="entry name" value="HELICASE_ATP_BIND_1"/>
    <property type="match status" value="1"/>
</dbReference>
<accession>A0A1J1H7I8</accession>
<keyword evidence="2 5" id="KW-0378">Hydrolase</keyword>
<dbReference type="RefSeq" id="XP_028533630.1">
    <property type="nucleotide sequence ID" value="XM_028677218.1"/>
</dbReference>
<evidence type="ECO:0000256" key="5">
    <source>
        <dbReference type="RuleBase" id="RU365068"/>
    </source>
</evidence>
<dbReference type="AlphaFoldDB" id="A0A1J1H7I8"/>
<dbReference type="OMA" id="RIMSKEN"/>
<dbReference type="PROSITE" id="PS51194">
    <property type="entry name" value="HELICASE_CTER"/>
    <property type="match status" value="1"/>
</dbReference>
<dbReference type="EC" id="3.6.4.13" evidence="5"/>
<evidence type="ECO:0000313" key="9">
    <source>
        <dbReference type="Proteomes" id="UP000220158"/>
    </source>
</evidence>
<dbReference type="Gene3D" id="3.40.50.300">
    <property type="entry name" value="P-loop containing nucleotide triphosphate hydrolases"/>
    <property type="match status" value="2"/>
</dbReference>
<feature type="domain" description="Helicase ATP-binding" evidence="6">
    <location>
        <begin position="117"/>
        <end position="288"/>
    </location>
</feature>
<gene>
    <name evidence="8" type="ORF">PRELSG_1028300</name>
</gene>
<keyword evidence="5 8" id="KW-0347">Helicase</keyword>
<dbReference type="GO" id="GO:0003723">
    <property type="term" value="F:RNA binding"/>
    <property type="evidence" value="ECO:0007669"/>
    <property type="project" value="UniProtKB-UniRule"/>
</dbReference>
<dbReference type="InterPro" id="IPR001650">
    <property type="entry name" value="Helicase_C-like"/>
</dbReference>
<dbReference type="InterPro" id="IPR014001">
    <property type="entry name" value="Helicase_ATP-bd"/>
</dbReference>
<evidence type="ECO:0000313" key="8">
    <source>
        <dbReference type="EMBL" id="CRH00627.1"/>
    </source>
</evidence>
<dbReference type="SMART" id="SM00487">
    <property type="entry name" value="DEXDc"/>
    <property type="match status" value="1"/>
</dbReference>
<reference evidence="8 9" key="1">
    <citation type="submission" date="2015-04" db="EMBL/GenBank/DDBJ databases">
        <authorList>
            <consortium name="Pathogen Informatics"/>
        </authorList>
    </citation>
    <scope>NUCLEOTIDE SEQUENCE [LARGE SCALE GENOMIC DNA]</scope>
    <source>
        <strain evidence="8 9">SGS1</strain>
    </source>
</reference>
<dbReference type="Proteomes" id="UP000220158">
    <property type="component" value="Chromosome 10"/>
</dbReference>
<dbReference type="VEuPathDB" id="PlasmoDB:PRELSG_1028300"/>
<protein>
    <recommendedName>
        <fullName evidence="5">ATP-dependent RNA helicase</fullName>
        <ecNumber evidence="5">3.6.4.13</ecNumber>
    </recommendedName>
</protein>
<evidence type="ECO:0000256" key="3">
    <source>
        <dbReference type="ARBA" id="ARBA00022840"/>
    </source>
</evidence>
<dbReference type="Pfam" id="PF00271">
    <property type="entry name" value="Helicase_C"/>
    <property type="match status" value="1"/>
</dbReference>
<evidence type="ECO:0000259" key="6">
    <source>
        <dbReference type="PROSITE" id="PS51192"/>
    </source>
</evidence>
<dbReference type="EMBL" id="LN835305">
    <property type="protein sequence ID" value="CRH00627.1"/>
    <property type="molecule type" value="Genomic_DNA"/>
</dbReference>
<keyword evidence="3 5" id="KW-0067">ATP-binding</keyword>
<dbReference type="PANTHER" id="PTHR24031">
    <property type="entry name" value="RNA HELICASE"/>
    <property type="match status" value="1"/>
</dbReference>
<comment type="similarity">
    <text evidence="5">Belongs to the DEAD box helicase family.</text>
</comment>
<dbReference type="SUPFAM" id="SSF52540">
    <property type="entry name" value="P-loop containing nucleoside triphosphate hydrolases"/>
    <property type="match status" value="1"/>
</dbReference>
<dbReference type="InterPro" id="IPR027417">
    <property type="entry name" value="P-loop_NTPase"/>
</dbReference>
<comment type="catalytic activity">
    <reaction evidence="5">
        <text>ATP + H2O = ADP + phosphate + H(+)</text>
        <dbReference type="Rhea" id="RHEA:13065"/>
        <dbReference type="ChEBI" id="CHEBI:15377"/>
        <dbReference type="ChEBI" id="CHEBI:15378"/>
        <dbReference type="ChEBI" id="CHEBI:30616"/>
        <dbReference type="ChEBI" id="CHEBI:43474"/>
        <dbReference type="ChEBI" id="CHEBI:456216"/>
        <dbReference type="EC" id="3.6.4.13"/>
    </reaction>
</comment>
<evidence type="ECO:0000256" key="2">
    <source>
        <dbReference type="ARBA" id="ARBA00022801"/>
    </source>
</evidence>
<sequence length="478" mass="56782">MFFIYLLIISFFFFFLLINSFNITNINSKSDKFLKLKYKYVKCRQKYIIKNLQSHFDYTIENFPCMTEIVNNKDGYFFKSNKTFSDLNIHKTLVEELRKNNINVASTIQSDLLDYYNKNYEKLKNIIIGAENGIGKTMSYIILILNHLLKEKKKNICTIIFQYNNLLCNQCYDIIKLLSKNVKVKTINLKNEDKISSNKNLIIISSPIKFYHYMKENKETLYFLKNLNFFIIDEVDAIFEKPYLKYMNFIFNEIKRINDNFVSIITSSTLSNKGKKSTYNNIMKYIKNSVMIKTKYMHNIHPLINYHFINLSIHNIYAKFEAIKDILLKENHKKVLIFCNTIKSCNQAFSLLKSVFDNIFIFNSSLKKTDLLIILEHFKNSEKSILVTTDIIYRGVDVKNITHLFHFDTPTNIIVYTHRNGRISRGPSTGDIYIFNNLNDLITKKIYEFHKNNVKFEELFSRKRSLRKNYKKELKKAM</sequence>
<dbReference type="SMART" id="SM00490">
    <property type="entry name" value="HELICc"/>
    <property type="match status" value="1"/>
</dbReference>